<evidence type="ECO:0000256" key="7">
    <source>
        <dbReference type="SAM" id="SignalP"/>
    </source>
</evidence>
<sequence>MFRLLLLFSMIILITACATSPTGRTQLTLFSEQTLAREGASAFAEIKSKLPASGNTRIREYVTCVADTLLESMGENPSRWEIAVFADKKRNAFALPGKKIGVYEGILQAATNQHMLAAVIGHEIAHVRARHGNERVSASTVGNLTLTGIRIAGSGSGPQGAGLNPRILSAIGMGIEYGILMPYSRSHESEADLMGLKIMARAGFDPKQSVLLWRNMAKLSGAAPPEFLSTHPSSKTRIHDLKKAVPFVMPLYRAVRKRPEC</sequence>
<dbReference type="AlphaFoldDB" id="A0A450YGW1"/>
<evidence type="ECO:0000256" key="2">
    <source>
        <dbReference type="ARBA" id="ARBA00022723"/>
    </source>
</evidence>
<dbReference type="InterPro" id="IPR051156">
    <property type="entry name" value="Mito/Outer_Membr_Metalloprot"/>
</dbReference>
<dbReference type="PANTHER" id="PTHR22726:SF24">
    <property type="entry name" value="M48 FAMILY METALLOPEPTIDASE"/>
    <property type="match status" value="1"/>
</dbReference>
<evidence type="ECO:0000256" key="4">
    <source>
        <dbReference type="ARBA" id="ARBA00022833"/>
    </source>
</evidence>
<dbReference type="GO" id="GO:0016020">
    <property type="term" value="C:membrane"/>
    <property type="evidence" value="ECO:0007669"/>
    <property type="project" value="TreeGrafter"/>
</dbReference>
<keyword evidence="3 6" id="KW-0378">Hydrolase</keyword>
<keyword evidence="2" id="KW-0479">Metal-binding</keyword>
<feature type="domain" description="Peptidase M48" evidence="8">
    <location>
        <begin position="60"/>
        <end position="244"/>
    </location>
</feature>
<dbReference type="GO" id="GO:0051603">
    <property type="term" value="P:proteolysis involved in protein catabolic process"/>
    <property type="evidence" value="ECO:0007669"/>
    <property type="project" value="TreeGrafter"/>
</dbReference>
<comment type="cofactor">
    <cofactor evidence="6">
        <name>Zn(2+)</name>
        <dbReference type="ChEBI" id="CHEBI:29105"/>
    </cofactor>
    <text evidence="6">Binds 1 zinc ion per subunit.</text>
</comment>
<dbReference type="GO" id="GO:0046872">
    <property type="term" value="F:metal ion binding"/>
    <property type="evidence" value="ECO:0007669"/>
    <property type="project" value="UniProtKB-KW"/>
</dbReference>
<feature type="signal peptide" evidence="7">
    <location>
        <begin position="1"/>
        <end position="18"/>
    </location>
</feature>
<dbReference type="GO" id="GO:0004222">
    <property type="term" value="F:metalloendopeptidase activity"/>
    <property type="evidence" value="ECO:0007669"/>
    <property type="project" value="InterPro"/>
</dbReference>
<protein>
    <submittedName>
        <fullName evidence="9">Peptidase family M48</fullName>
    </submittedName>
</protein>
<name>A0A450YGW1_9GAMM</name>
<dbReference type="EMBL" id="CAADFU010000074">
    <property type="protein sequence ID" value="VFK46482.1"/>
    <property type="molecule type" value="Genomic_DNA"/>
</dbReference>
<dbReference type="Pfam" id="PF01435">
    <property type="entry name" value="Peptidase_M48"/>
    <property type="match status" value="1"/>
</dbReference>
<dbReference type="PANTHER" id="PTHR22726">
    <property type="entry name" value="METALLOENDOPEPTIDASE OMA1"/>
    <property type="match status" value="1"/>
</dbReference>
<organism evidence="9">
    <name type="scientific">Candidatus Kentrum sp. SD</name>
    <dbReference type="NCBI Taxonomy" id="2126332"/>
    <lineage>
        <taxon>Bacteria</taxon>
        <taxon>Pseudomonadati</taxon>
        <taxon>Pseudomonadota</taxon>
        <taxon>Gammaproteobacteria</taxon>
        <taxon>Candidatus Kentrum</taxon>
    </lineage>
</organism>
<proteinExistence type="inferred from homology"/>
<keyword evidence="1 6" id="KW-0645">Protease</keyword>
<accession>A0A450YGW1</accession>
<dbReference type="Gene3D" id="3.30.2010.10">
    <property type="entry name" value="Metalloproteases ('zincins'), catalytic domain"/>
    <property type="match status" value="1"/>
</dbReference>
<evidence type="ECO:0000256" key="5">
    <source>
        <dbReference type="ARBA" id="ARBA00023049"/>
    </source>
</evidence>
<gene>
    <name evidence="10" type="ORF">BECKSD772E_GA0070983_10747</name>
    <name evidence="9" type="ORF">BECKSD772F_GA0070984_10727</name>
</gene>
<evidence type="ECO:0000256" key="6">
    <source>
        <dbReference type="RuleBase" id="RU003983"/>
    </source>
</evidence>
<keyword evidence="7" id="KW-0732">Signal</keyword>
<dbReference type="CDD" id="cd07331">
    <property type="entry name" value="M48C_Oma1_like"/>
    <property type="match status" value="1"/>
</dbReference>
<reference evidence="9" key="1">
    <citation type="submission" date="2019-02" db="EMBL/GenBank/DDBJ databases">
        <authorList>
            <person name="Gruber-Vodicka R. H."/>
            <person name="Seah K. B. B."/>
        </authorList>
    </citation>
    <scope>NUCLEOTIDE SEQUENCE</scope>
    <source>
        <strain evidence="10">BECK_S1320</strain>
        <strain evidence="9">BECK_S1321</strain>
    </source>
</reference>
<keyword evidence="4 6" id="KW-0862">Zinc</keyword>
<comment type="similarity">
    <text evidence="6">Belongs to the peptidase M48 family.</text>
</comment>
<evidence type="ECO:0000256" key="1">
    <source>
        <dbReference type="ARBA" id="ARBA00022670"/>
    </source>
</evidence>
<dbReference type="InterPro" id="IPR001915">
    <property type="entry name" value="Peptidase_M48"/>
</dbReference>
<evidence type="ECO:0000313" key="9">
    <source>
        <dbReference type="EMBL" id="VFK40784.1"/>
    </source>
</evidence>
<evidence type="ECO:0000313" key="10">
    <source>
        <dbReference type="EMBL" id="VFK46482.1"/>
    </source>
</evidence>
<dbReference type="PROSITE" id="PS51257">
    <property type="entry name" value="PROKAR_LIPOPROTEIN"/>
    <property type="match status" value="1"/>
</dbReference>
<feature type="chain" id="PRO_5033432734" evidence="7">
    <location>
        <begin position="19"/>
        <end position="261"/>
    </location>
</feature>
<keyword evidence="5 6" id="KW-0482">Metalloprotease</keyword>
<dbReference type="EMBL" id="CAADFR010000072">
    <property type="protein sequence ID" value="VFK40784.1"/>
    <property type="molecule type" value="Genomic_DNA"/>
</dbReference>
<evidence type="ECO:0000256" key="3">
    <source>
        <dbReference type="ARBA" id="ARBA00022801"/>
    </source>
</evidence>
<evidence type="ECO:0000259" key="8">
    <source>
        <dbReference type="Pfam" id="PF01435"/>
    </source>
</evidence>